<name>A0ACD3APG9_9AGAR</name>
<reference evidence="1 2" key="1">
    <citation type="journal article" date="2019" name="Nat. Ecol. Evol.">
        <title>Megaphylogeny resolves global patterns of mushroom evolution.</title>
        <authorList>
            <person name="Varga T."/>
            <person name="Krizsan K."/>
            <person name="Foldi C."/>
            <person name="Dima B."/>
            <person name="Sanchez-Garcia M."/>
            <person name="Sanchez-Ramirez S."/>
            <person name="Szollosi G.J."/>
            <person name="Szarkandi J.G."/>
            <person name="Papp V."/>
            <person name="Albert L."/>
            <person name="Andreopoulos W."/>
            <person name="Angelini C."/>
            <person name="Antonin V."/>
            <person name="Barry K.W."/>
            <person name="Bougher N.L."/>
            <person name="Buchanan P."/>
            <person name="Buyck B."/>
            <person name="Bense V."/>
            <person name="Catcheside P."/>
            <person name="Chovatia M."/>
            <person name="Cooper J."/>
            <person name="Damon W."/>
            <person name="Desjardin D."/>
            <person name="Finy P."/>
            <person name="Geml J."/>
            <person name="Haridas S."/>
            <person name="Hughes K."/>
            <person name="Justo A."/>
            <person name="Karasinski D."/>
            <person name="Kautmanova I."/>
            <person name="Kiss B."/>
            <person name="Kocsube S."/>
            <person name="Kotiranta H."/>
            <person name="LaButti K.M."/>
            <person name="Lechner B.E."/>
            <person name="Liimatainen K."/>
            <person name="Lipzen A."/>
            <person name="Lukacs Z."/>
            <person name="Mihaltcheva S."/>
            <person name="Morgado L.N."/>
            <person name="Niskanen T."/>
            <person name="Noordeloos M.E."/>
            <person name="Ohm R.A."/>
            <person name="Ortiz-Santana B."/>
            <person name="Ovrebo C."/>
            <person name="Racz N."/>
            <person name="Riley R."/>
            <person name="Savchenko A."/>
            <person name="Shiryaev A."/>
            <person name="Soop K."/>
            <person name="Spirin V."/>
            <person name="Szebenyi C."/>
            <person name="Tomsovsky M."/>
            <person name="Tulloss R.E."/>
            <person name="Uehling J."/>
            <person name="Grigoriev I.V."/>
            <person name="Vagvolgyi C."/>
            <person name="Papp T."/>
            <person name="Martin F.M."/>
            <person name="Miettinen O."/>
            <person name="Hibbett D.S."/>
            <person name="Nagy L.G."/>
        </authorList>
    </citation>
    <scope>NUCLEOTIDE SEQUENCE [LARGE SCALE GENOMIC DNA]</scope>
    <source>
        <strain evidence="1 2">NL-1719</strain>
    </source>
</reference>
<proteinExistence type="predicted"/>
<gene>
    <name evidence="1" type="ORF">BDN72DRAFT_730012</name>
</gene>
<evidence type="ECO:0000313" key="1">
    <source>
        <dbReference type="EMBL" id="TFK67626.1"/>
    </source>
</evidence>
<feature type="non-terminal residue" evidence="1">
    <location>
        <position position="74"/>
    </location>
</feature>
<keyword evidence="2" id="KW-1185">Reference proteome</keyword>
<evidence type="ECO:0000313" key="2">
    <source>
        <dbReference type="Proteomes" id="UP000308600"/>
    </source>
</evidence>
<dbReference type="EMBL" id="ML208371">
    <property type="protein sequence ID" value="TFK67626.1"/>
    <property type="molecule type" value="Genomic_DNA"/>
</dbReference>
<protein>
    <submittedName>
        <fullName evidence="1">Uncharacterized protein</fullName>
    </submittedName>
</protein>
<accession>A0ACD3APG9</accession>
<sequence>QDYRAYKCWHNHKMTLEVMCKELVVVGDRLQPSTIISYIIGALQHDPSLPFDWDALLELLQMEITSWERHRGWI</sequence>
<organism evidence="1 2">
    <name type="scientific">Pluteus cervinus</name>
    <dbReference type="NCBI Taxonomy" id="181527"/>
    <lineage>
        <taxon>Eukaryota</taxon>
        <taxon>Fungi</taxon>
        <taxon>Dikarya</taxon>
        <taxon>Basidiomycota</taxon>
        <taxon>Agaricomycotina</taxon>
        <taxon>Agaricomycetes</taxon>
        <taxon>Agaricomycetidae</taxon>
        <taxon>Agaricales</taxon>
        <taxon>Pluteineae</taxon>
        <taxon>Pluteaceae</taxon>
        <taxon>Pluteus</taxon>
    </lineage>
</organism>
<feature type="non-terminal residue" evidence="1">
    <location>
        <position position="1"/>
    </location>
</feature>
<dbReference type="Proteomes" id="UP000308600">
    <property type="component" value="Unassembled WGS sequence"/>
</dbReference>